<keyword evidence="2" id="KW-0812">Transmembrane</keyword>
<feature type="coiled-coil region" evidence="1">
    <location>
        <begin position="108"/>
        <end position="151"/>
    </location>
</feature>
<organism evidence="3 4">
    <name type="scientific">Virgibacillus salinus</name>
    <dbReference type="NCBI Taxonomy" id="553311"/>
    <lineage>
        <taxon>Bacteria</taxon>
        <taxon>Bacillati</taxon>
        <taxon>Bacillota</taxon>
        <taxon>Bacilli</taxon>
        <taxon>Bacillales</taxon>
        <taxon>Bacillaceae</taxon>
        <taxon>Virgibacillus</taxon>
    </lineage>
</organism>
<accession>A0A1H1DIP8</accession>
<dbReference type="AlphaFoldDB" id="A0A1H1DIP8"/>
<dbReference type="Proteomes" id="UP000199444">
    <property type="component" value="Unassembled WGS sequence"/>
</dbReference>
<proteinExistence type="predicted"/>
<keyword evidence="2" id="KW-1133">Transmembrane helix</keyword>
<keyword evidence="4" id="KW-1185">Reference proteome</keyword>
<keyword evidence="1" id="KW-0175">Coiled coil</keyword>
<sequence>MAKENHGSKMGWFGWTILSVILVTIIGSFLFFFNIFNLDIKSIFSSEKNADGNEEPVSEETMEKVEEVQKTVGKDHTDIGKFVAEMHDFYNETTGYGRIASLDWEEQKDQANNILSTLDEKLSNVKDDALRADIERIKELAKKAINEQETEHVRNLHRMFHDLDIALNNYNGYDTIWKVTETLKTAN</sequence>
<feature type="transmembrane region" description="Helical" evidence="2">
    <location>
        <begin position="12"/>
        <end position="36"/>
    </location>
</feature>
<evidence type="ECO:0000256" key="1">
    <source>
        <dbReference type="SAM" id="Coils"/>
    </source>
</evidence>
<evidence type="ECO:0000256" key="2">
    <source>
        <dbReference type="SAM" id="Phobius"/>
    </source>
</evidence>
<name>A0A1H1DIP8_9BACI</name>
<evidence type="ECO:0000313" key="3">
    <source>
        <dbReference type="EMBL" id="SDQ76431.1"/>
    </source>
</evidence>
<dbReference type="EMBL" id="FNKD01000003">
    <property type="protein sequence ID" value="SDQ76431.1"/>
    <property type="molecule type" value="Genomic_DNA"/>
</dbReference>
<dbReference type="RefSeq" id="WP_254788765.1">
    <property type="nucleotide sequence ID" value="NZ_FNKD01000003.1"/>
</dbReference>
<evidence type="ECO:0000313" key="4">
    <source>
        <dbReference type="Proteomes" id="UP000199444"/>
    </source>
</evidence>
<dbReference type="STRING" id="553311.SAMN05216231_2439"/>
<reference evidence="3 4" key="1">
    <citation type="submission" date="2016-10" db="EMBL/GenBank/DDBJ databases">
        <authorList>
            <person name="de Groot N.N."/>
        </authorList>
    </citation>
    <scope>NUCLEOTIDE SEQUENCE [LARGE SCALE GENOMIC DNA]</scope>
    <source>
        <strain evidence="3 4">CGMCC 1.10449</strain>
    </source>
</reference>
<gene>
    <name evidence="3" type="ORF">SAMN05216231_2439</name>
</gene>
<protein>
    <submittedName>
        <fullName evidence="3">Uncharacterized protein</fullName>
    </submittedName>
</protein>
<keyword evidence="2" id="KW-0472">Membrane</keyword>